<dbReference type="HAMAP" id="MF_00086">
    <property type="entry name" value="S_AdoMet_synth1"/>
    <property type="match status" value="1"/>
</dbReference>
<comment type="cofactor">
    <cofactor evidence="10">
        <name>K(+)</name>
        <dbReference type="ChEBI" id="CHEBI:29103"/>
    </cofactor>
    <text evidence="10">Binds 1 potassium ion per subunit.</text>
</comment>
<evidence type="ECO:0000256" key="8">
    <source>
        <dbReference type="ARBA" id="ARBA00022842"/>
    </source>
</evidence>
<comment type="cofactor">
    <cofactor evidence="10">
        <name>Mg(2+)</name>
        <dbReference type="ChEBI" id="CHEBI:18420"/>
    </cofactor>
    <text evidence="10">Binds 2 divalent ions per subunit.</text>
</comment>
<evidence type="ECO:0000259" key="15">
    <source>
        <dbReference type="Pfam" id="PF02773"/>
    </source>
</evidence>
<dbReference type="RefSeq" id="WP_272447336.1">
    <property type="nucleotide sequence ID" value="NZ_JAMQKC010000023.1"/>
</dbReference>
<dbReference type="AlphaFoldDB" id="A0A9X3WIX0"/>
<evidence type="ECO:0000256" key="1">
    <source>
        <dbReference type="ARBA" id="ARBA00005224"/>
    </source>
</evidence>
<dbReference type="InterPro" id="IPR022628">
    <property type="entry name" value="S-AdoMet_synt_N"/>
</dbReference>
<dbReference type="PIRSF" id="PIRSF000497">
    <property type="entry name" value="MAT"/>
    <property type="match status" value="1"/>
</dbReference>
<gene>
    <name evidence="10 16" type="primary">metK</name>
    <name evidence="16" type="ORF">NC799_15405</name>
</gene>
<dbReference type="EC" id="2.5.1.6" evidence="10"/>
<dbReference type="InterPro" id="IPR022631">
    <property type="entry name" value="ADOMET_SYNTHASE_CS"/>
</dbReference>
<dbReference type="SUPFAM" id="SSF55973">
    <property type="entry name" value="S-adenosylmethionine synthetase"/>
    <property type="match status" value="3"/>
</dbReference>
<keyword evidence="10" id="KW-0963">Cytoplasm</keyword>
<dbReference type="FunFam" id="3.30.300.10:FF:000003">
    <property type="entry name" value="S-adenosylmethionine synthase"/>
    <property type="match status" value="1"/>
</dbReference>
<comment type="subcellular location">
    <subcellularLocation>
        <location evidence="10 11">Cytoplasm</location>
    </subcellularLocation>
</comment>
<dbReference type="FunFam" id="3.30.300.10:FF:000004">
    <property type="entry name" value="S-adenosylmethionine synthase"/>
    <property type="match status" value="1"/>
</dbReference>
<dbReference type="PANTHER" id="PTHR11964">
    <property type="entry name" value="S-ADENOSYLMETHIONINE SYNTHETASE"/>
    <property type="match status" value="1"/>
</dbReference>
<dbReference type="Pfam" id="PF02772">
    <property type="entry name" value="S-AdoMet_synt_M"/>
    <property type="match status" value="1"/>
</dbReference>
<evidence type="ECO:0000256" key="4">
    <source>
        <dbReference type="ARBA" id="ARBA00022679"/>
    </source>
</evidence>
<evidence type="ECO:0000259" key="13">
    <source>
        <dbReference type="Pfam" id="PF00438"/>
    </source>
</evidence>
<evidence type="ECO:0000256" key="2">
    <source>
        <dbReference type="ARBA" id="ARBA00009685"/>
    </source>
</evidence>
<reference evidence="16" key="1">
    <citation type="submission" date="2022-06" db="EMBL/GenBank/DDBJ databases">
        <title>Aquibacillus sp. a new bacterium isolated from soil saline samples.</title>
        <authorList>
            <person name="Galisteo C."/>
            <person name="De La Haba R."/>
            <person name="Sanchez-Porro C."/>
            <person name="Ventosa A."/>
        </authorList>
    </citation>
    <scope>NUCLEOTIDE SEQUENCE</scope>
    <source>
        <strain evidence="16">3ASR75-54</strain>
    </source>
</reference>
<evidence type="ECO:0000313" key="17">
    <source>
        <dbReference type="Proteomes" id="UP001145069"/>
    </source>
</evidence>
<comment type="catalytic activity">
    <reaction evidence="10">
        <text>L-methionine + ATP + H2O = S-adenosyl-L-methionine + phosphate + diphosphate</text>
        <dbReference type="Rhea" id="RHEA:21080"/>
        <dbReference type="ChEBI" id="CHEBI:15377"/>
        <dbReference type="ChEBI" id="CHEBI:30616"/>
        <dbReference type="ChEBI" id="CHEBI:33019"/>
        <dbReference type="ChEBI" id="CHEBI:43474"/>
        <dbReference type="ChEBI" id="CHEBI:57844"/>
        <dbReference type="ChEBI" id="CHEBI:59789"/>
        <dbReference type="EC" id="2.5.1.6"/>
    </reaction>
</comment>
<dbReference type="GO" id="GO:0005737">
    <property type="term" value="C:cytoplasm"/>
    <property type="evidence" value="ECO:0007669"/>
    <property type="project" value="UniProtKB-SubCell"/>
</dbReference>
<feature type="binding site" description="in other chain" evidence="10">
    <location>
        <begin position="177"/>
        <end position="179"/>
    </location>
    <ligand>
        <name>ATP</name>
        <dbReference type="ChEBI" id="CHEBI:30616"/>
        <note>ligand shared between two neighboring subunits</note>
    </ligand>
</feature>
<feature type="binding site" evidence="10">
    <location>
        <position position="280"/>
    </location>
    <ligand>
        <name>ATP</name>
        <dbReference type="ChEBI" id="CHEBI:30616"/>
        <note>ligand shared between two neighboring subunits</note>
    </ligand>
</feature>
<dbReference type="InterPro" id="IPR022636">
    <property type="entry name" value="S-AdoMet_synthetase_sfam"/>
</dbReference>
<dbReference type="EMBL" id="JAMQKC010000023">
    <property type="protein sequence ID" value="MDC3418274.1"/>
    <property type="molecule type" value="Genomic_DNA"/>
</dbReference>
<dbReference type="CDD" id="cd18079">
    <property type="entry name" value="S-AdoMet_synt"/>
    <property type="match status" value="1"/>
</dbReference>
<feature type="binding site" description="in other chain" evidence="10">
    <location>
        <position position="17"/>
    </location>
    <ligand>
        <name>ATP</name>
        <dbReference type="ChEBI" id="CHEBI:30616"/>
        <note>ligand shared between two neighboring subunits</note>
    </ligand>
</feature>
<comment type="similarity">
    <text evidence="2 10 12">Belongs to the AdoMet synthase family.</text>
</comment>
<keyword evidence="6 10" id="KW-0547">Nucleotide-binding</keyword>
<protein>
    <recommendedName>
        <fullName evidence="10">S-adenosylmethionine synthase</fullName>
        <shortName evidence="10">AdoMet synthase</shortName>
        <ecNumber evidence="10">2.5.1.6</ecNumber>
    </recommendedName>
    <alternativeName>
        <fullName evidence="10">MAT</fullName>
    </alternativeName>
    <alternativeName>
        <fullName evidence="10">Methionine adenosyltransferase</fullName>
    </alternativeName>
</protein>
<comment type="function">
    <text evidence="10">Catalyzes the formation of S-adenosylmethionine (AdoMet) from methionine and ATP. The overall synthetic reaction is composed of two sequential steps, AdoMet formation and the subsequent tripolyphosphate hydrolysis which occurs prior to release of AdoMet from the enzyme.</text>
</comment>
<accession>A0A9X3WIX0</accession>
<evidence type="ECO:0000259" key="14">
    <source>
        <dbReference type="Pfam" id="PF02772"/>
    </source>
</evidence>
<keyword evidence="17" id="KW-1185">Reference proteome</keyword>
<feature type="binding site" description="in other chain" evidence="10">
    <location>
        <begin position="244"/>
        <end position="245"/>
    </location>
    <ligand>
        <name>ATP</name>
        <dbReference type="ChEBI" id="CHEBI:30616"/>
        <note>ligand shared between two neighboring subunits</note>
    </ligand>
</feature>
<evidence type="ECO:0000256" key="10">
    <source>
        <dbReference type="HAMAP-Rule" id="MF_00086"/>
    </source>
</evidence>
<feature type="binding site" description="in other chain" evidence="10">
    <location>
        <position position="284"/>
    </location>
    <ligand>
        <name>L-methionine</name>
        <dbReference type="ChEBI" id="CHEBI:57844"/>
        <note>ligand shared between two neighboring subunits</note>
    </ligand>
</feature>
<feature type="binding site" evidence="10">
    <location>
        <position position="253"/>
    </location>
    <ligand>
        <name>L-methionine</name>
        <dbReference type="ChEBI" id="CHEBI:57844"/>
        <note>ligand shared between two neighboring subunits</note>
    </ligand>
</feature>
<evidence type="ECO:0000256" key="5">
    <source>
        <dbReference type="ARBA" id="ARBA00022723"/>
    </source>
</evidence>
<organism evidence="16 17">
    <name type="scientific">Aquibacillus salsiterrae</name>
    <dbReference type="NCBI Taxonomy" id="2950439"/>
    <lineage>
        <taxon>Bacteria</taxon>
        <taxon>Bacillati</taxon>
        <taxon>Bacillota</taxon>
        <taxon>Bacilli</taxon>
        <taxon>Bacillales</taxon>
        <taxon>Bacillaceae</taxon>
        <taxon>Aquibacillus</taxon>
    </lineage>
</organism>
<feature type="binding site" evidence="10">
    <location>
        <position position="276"/>
    </location>
    <ligand>
        <name>ATP</name>
        <dbReference type="ChEBI" id="CHEBI:30616"/>
        <note>ligand shared between two neighboring subunits</note>
    </ligand>
</feature>
<evidence type="ECO:0000313" key="16">
    <source>
        <dbReference type="EMBL" id="MDC3418274.1"/>
    </source>
</evidence>
<dbReference type="PROSITE" id="PS00376">
    <property type="entry name" value="ADOMET_SYNTHASE_1"/>
    <property type="match status" value="1"/>
</dbReference>
<keyword evidence="9 10" id="KW-0630">Potassium</keyword>
<proteinExistence type="inferred from homology"/>
<feature type="binding site" description="in other chain" evidence="10">
    <location>
        <begin position="259"/>
        <end position="260"/>
    </location>
    <ligand>
        <name>ATP</name>
        <dbReference type="ChEBI" id="CHEBI:30616"/>
        <note>ligand shared between two neighboring subunits</note>
    </ligand>
</feature>
<evidence type="ECO:0000256" key="3">
    <source>
        <dbReference type="ARBA" id="ARBA00022563"/>
    </source>
</evidence>
<feature type="domain" description="S-adenosylmethionine synthetase C-terminal" evidence="15">
    <location>
        <begin position="247"/>
        <end position="386"/>
    </location>
</feature>
<feature type="region of interest" description="Flexible loop" evidence="10">
    <location>
        <begin position="101"/>
        <end position="111"/>
    </location>
</feature>
<feature type="domain" description="S-adenosylmethionine synthetase central" evidence="14">
    <location>
        <begin position="128"/>
        <end position="245"/>
    </location>
</feature>
<dbReference type="GO" id="GO:0006730">
    <property type="term" value="P:one-carbon metabolic process"/>
    <property type="evidence" value="ECO:0007669"/>
    <property type="project" value="UniProtKB-KW"/>
</dbReference>
<feature type="binding site" description="in other chain" evidence="10">
    <location>
        <position position="58"/>
    </location>
    <ligand>
        <name>L-methionine</name>
        <dbReference type="ChEBI" id="CHEBI:57844"/>
        <note>ligand shared between two neighboring subunits</note>
    </ligand>
</feature>
<feature type="binding site" description="in other chain" evidence="10">
    <location>
        <position position="101"/>
    </location>
    <ligand>
        <name>L-methionine</name>
        <dbReference type="ChEBI" id="CHEBI:57844"/>
        <note>ligand shared between two neighboring subunits</note>
    </ligand>
</feature>
<dbReference type="InterPro" id="IPR022630">
    <property type="entry name" value="S-AdoMet_synt_C"/>
</dbReference>
<comment type="caution">
    <text evidence="16">The sequence shown here is derived from an EMBL/GenBank/DDBJ whole genome shotgun (WGS) entry which is preliminary data.</text>
</comment>
<dbReference type="InterPro" id="IPR022629">
    <property type="entry name" value="S-AdoMet_synt_central"/>
</dbReference>
<dbReference type="Proteomes" id="UP001145069">
    <property type="component" value="Unassembled WGS sequence"/>
</dbReference>
<name>A0A9X3WIX0_9BACI</name>
<sequence length="399" mass="43482">MAANRRLFTSESVTEGHPDKVSDQISDAILDEILKNDPNARVACETTVTTGLVLVAGEITTSTYVDIPSIVRKTIKDIGYTRAKYGFDSETCAVLTAIDEQSPDIAGGVNEALESREGTMTDNEIEAIGAGDQGLMFGYANNQTPELMPLPISLAHKLSKRLADVRKNETLTYLRPDGKTQVTVEYDENGKPIRIDTIVISTQHHPEIDLKQIQDDIKEYVIKPVVPAHFLDGQTKYFINPTGRFVIGGPQGDAGLTGRKIIVDTYGGYARHGGGAFSGKDATKVDRSAAYAARYVAKNIVAAGLADSCEVQLAYAIGVAEPVSISIDTFSTGKATEEELVAAVRTLFDLRPAGIIKMLDLRRPIYKQTAAYGHFGRTDVDFPWEKTDKAVDMKEYLNK</sequence>
<dbReference type="GO" id="GO:0004478">
    <property type="term" value="F:methionine adenosyltransferase activity"/>
    <property type="evidence" value="ECO:0007669"/>
    <property type="project" value="UniProtKB-UniRule"/>
</dbReference>
<dbReference type="InterPro" id="IPR002133">
    <property type="entry name" value="S-AdoMet_synthetase"/>
</dbReference>
<feature type="binding site" evidence="10">
    <location>
        <position position="19"/>
    </location>
    <ligand>
        <name>Mg(2+)</name>
        <dbReference type="ChEBI" id="CHEBI:18420"/>
    </ligand>
</feature>
<comment type="pathway">
    <text evidence="1 10">Amino-acid biosynthesis; S-adenosyl-L-methionine biosynthesis; S-adenosyl-L-methionine from L-methionine: step 1/1.</text>
</comment>
<evidence type="ECO:0000256" key="12">
    <source>
        <dbReference type="RuleBase" id="RU004462"/>
    </source>
</evidence>
<dbReference type="GO" id="GO:0006556">
    <property type="term" value="P:S-adenosylmethionine biosynthetic process"/>
    <property type="evidence" value="ECO:0007669"/>
    <property type="project" value="UniProtKB-UniRule"/>
</dbReference>
<feature type="domain" description="S-adenosylmethionine synthetase N-terminal" evidence="13">
    <location>
        <begin position="6"/>
        <end position="103"/>
    </location>
</feature>
<keyword evidence="8 10" id="KW-0460">Magnesium</keyword>
<dbReference type="Pfam" id="PF00438">
    <property type="entry name" value="S-AdoMet_synt_N"/>
    <property type="match status" value="1"/>
</dbReference>
<dbReference type="GO" id="GO:0005524">
    <property type="term" value="F:ATP binding"/>
    <property type="evidence" value="ECO:0007669"/>
    <property type="project" value="UniProtKB-UniRule"/>
</dbReference>
<feature type="binding site" evidence="10">
    <location>
        <position position="45"/>
    </location>
    <ligand>
        <name>K(+)</name>
        <dbReference type="ChEBI" id="CHEBI:29103"/>
    </ligand>
</feature>
<evidence type="ECO:0000256" key="11">
    <source>
        <dbReference type="RuleBase" id="RU000542"/>
    </source>
</evidence>
<keyword evidence="7 10" id="KW-0067">ATP-binding</keyword>
<evidence type="ECO:0000256" key="7">
    <source>
        <dbReference type="ARBA" id="ARBA00022840"/>
    </source>
</evidence>
<feature type="binding site" evidence="10">
    <location>
        <position position="253"/>
    </location>
    <ligand>
        <name>ATP</name>
        <dbReference type="ChEBI" id="CHEBI:30616"/>
        <note>ligand shared between two neighboring subunits</note>
    </ligand>
</feature>
<dbReference type="Pfam" id="PF02773">
    <property type="entry name" value="S-AdoMet_synt_C"/>
    <property type="match status" value="1"/>
</dbReference>
<dbReference type="PROSITE" id="PS00377">
    <property type="entry name" value="ADOMET_SYNTHASE_2"/>
    <property type="match status" value="1"/>
</dbReference>
<keyword evidence="5 10" id="KW-0479">Metal-binding</keyword>
<comment type="subunit">
    <text evidence="10">Homotetramer; dimer of dimers.</text>
</comment>
<keyword evidence="3 10" id="KW-0554">One-carbon metabolism</keyword>
<dbReference type="Gene3D" id="3.30.300.10">
    <property type="match status" value="3"/>
</dbReference>
<evidence type="ECO:0000256" key="9">
    <source>
        <dbReference type="ARBA" id="ARBA00022958"/>
    </source>
</evidence>
<keyword evidence="4 10" id="KW-0808">Transferase</keyword>
<evidence type="ECO:0000256" key="6">
    <source>
        <dbReference type="ARBA" id="ARBA00022741"/>
    </source>
</evidence>
<dbReference type="GO" id="GO:0000287">
    <property type="term" value="F:magnesium ion binding"/>
    <property type="evidence" value="ECO:0007669"/>
    <property type="project" value="UniProtKB-UniRule"/>
</dbReference>
<dbReference type="NCBIfam" id="TIGR01034">
    <property type="entry name" value="metK"/>
    <property type="match status" value="1"/>
</dbReference>